<dbReference type="InterPro" id="IPR006629">
    <property type="entry name" value="LITAF"/>
</dbReference>
<evidence type="ECO:0000313" key="2">
    <source>
        <dbReference type="EMBL" id="RCI10729.1"/>
    </source>
</evidence>
<keyword evidence="3" id="KW-1185">Reference proteome</keyword>
<evidence type="ECO:0000259" key="1">
    <source>
        <dbReference type="PROSITE" id="PS51837"/>
    </source>
</evidence>
<organism evidence="2 3">
    <name type="scientific">Ophiocordyceps polyrhachis-furcata BCC 54312</name>
    <dbReference type="NCBI Taxonomy" id="1330021"/>
    <lineage>
        <taxon>Eukaryota</taxon>
        <taxon>Fungi</taxon>
        <taxon>Dikarya</taxon>
        <taxon>Ascomycota</taxon>
        <taxon>Pezizomycotina</taxon>
        <taxon>Sordariomycetes</taxon>
        <taxon>Hypocreomycetidae</taxon>
        <taxon>Hypocreales</taxon>
        <taxon>Ophiocordycipitaceae</taxon>
        <taxon>Ophiocordyceps</taxon>
    </lineage>
</organism>
<dbReference type="Pfam" id="PF10601">
    <property type="entry name" value="zf-LITAF-like"/>
    <property type="match status" value="1"/>
</dbReference>
<dbReference type="EMBL" id="LKCN02000011">
    <property type="protein sequence ID" value="RCI10729.1"/>
    <property type="molecule type" value="Genomic_DNA"/>
</dbReference>
<gene>
    <name evidence="2" type="ORF">L249_5171</name>
</gene>
<protein>
    <recommendedName>
        <fullName evidence="1">LITAF domain-containing protein</fullName>
    </recommendedName>
</protein>
<comment type="caution">
    <text evidence="2">The sequence shown here is derived from an EMBL/GenBank/DDBJ whole genome shotgun (WGS) entry which is preliminary data.</text>
</comment>
<dbReference type="OrthoDB" id="5599753at2759"/>
<feature type="domain" description="LITAF" evidence="1">
    <location>
        <begin position="55"/>
        <end position="137"/>
    </location>
</feature>
<dbReference type="Proteomes" id="UP000253664">
    <property type="component" value="Unassembled WGS sequence"/>
</dbReference>
<name>A0A367L8I3_9HYPO</name>
<evidence type="ECO:0000313" key="3">
    <source>
        <dbReference type="Proteomes" id="UP000253664"/>
    </source>
</evidence>
<dbReference type="PROSITE" id="PS51837">
    <property type="entry name" value="LITAF"/>
    <property type="match status" value="1"/>
</dbReference>
<reference evidence="2 3" key="1">
    <citation type="journal article" date="2015" name="BMC Genomics">
        <title>Insights from the genome of Ophiocordyceps polyrhachis-furcata to pathogenicity and host specificity in insect fungi.</title>
        <authorList>
            <person name="Wichadakul D."/>
            <person name="Kobmoo N."/>
            <person name="Ingsriswang S."/>
            <person name="Tangphatsornruang S."/>
            <person name="Chantasingh D."/>
            <person name="Luangsa-ard J.J."/>
            <person name="Eurwilaichitr L."/>
        </authorList>
    </citation>
    <scope>NUCLEOTIDE SEQUENCE [LARGE SCALE GENOMIC DNA]</scope>
    <source>
        <strain evidence="2 3">BCC 54312</strain>
    </source>
</reference>
<accession>A0A367L8I3</accession>
<dbReference type="STRING" id="1330021.A0A367L8I3"/>
<sequence length="181" mass="19436">MPDTALLATTSQIFFSASMATTAQDAPAGPAPAKEMPAGLVQTEVQAMPVINPLPKPQTVTPLHLVARGTQWIDCPFCQRRAQVTDRGVGTGMQTVTGVLCCLICPCFACIPCLAHWFENIEYVCSNCHRVVALRPHDGPIQTFGPVQPSGQQQIYGQQQGPTLVPSQYYEAPPATTVKSN</sequence>
<proteinExistence type="predicted"/>
<dbReference type="AlphaFoldDB" id="A0A367L8I3"/>